<dbReference type="SUPFAM" id="SSF52266">
    <property type="entry name" value="SGNH hydrolase"/>
    <property type="match status" value="1"/>
</dbReference>
<dbReference type="PANTHER" id="PTHR30383:SF5">
    <property type="entry name" value="SGNH HYDROLASE-TYPE ESTERASE DOMAIN-CONTAINING PROTEIN"/>
    <property type="match status" value="1"/>
</dbReference>
<gene>
    <name evidence="3" type="ORF">H9630_05370</name>
</gene>
<feature type="chain" id="PRO_5045951152" evidence="1">
    <location>
        <begin position="25"/>
        <end position="251"/>
    </location>
</feature>
<dbReference type="PANTHER" id="PTHR30383">
    <property type="entry name" value="THIOESTERASE 1/PROTEASE 1/LYSOPHOSPHOLIPASE L1"/>
    <property type="match status" value="1"/>
</dbReference>
<sequence length="251" mass="27321">MSKMIKIFVAALIALALGTPTALADSHHGHGKESLVALGDSIPFGYNLGETNDRPAEVAFPYLIGDDADLRVRILGVPGWQTDDLLTALDSNKKFRKAVHHADYVTLNIGSNDFLEILRAANAESGGNSELFLTLIQQKLANSDAFDNLAASIHEIRSLTDAPIVLYTIYNPFQVADPLHQVSDQYLPQINAAFAEIANSFHDVELADAYHAFGNNQAEYVLPQDIHPTAAGQEVLAEIGLEAFCFDFVEN</sequence>
<dbReference type="CDD" id="cd00229">
    <property type="entry name" value="SGNH_hydrolase"/>
    <property type="match status" value="1"/>
</dbReference>
<dbReference type="InterPro" id="IPR013830">
    <property type="entry name" value="SGNH_hydro"/>
</dbReference>
<reference evidence="3 4" key="1">
    <citation type="submission" date="2020-08" db="EMBL/GenBank/DDBJ databases">
        <title>A Genomic Blueprint of the Chicken Gut Microbiome.</title>
        <authorList>
            <person name="Gilroy R."/>
            <person name="Ravi A."/>
            <person name="Getino M."/>
            <person name="Pursley I."/>
            <person name="Horton D.L."/>
            <person name="Alikhan N.-F."/>
            <person name="Baker D."/>
            <person name="Gharbi K."/>
            <person name="Hall N."/>
            <person name="Watson M."/>
            <person name="Adriaenssens E.M."/>
            <person name="Foster-Nyarko E."/>
            <person name="Jarju S."/>
            <person name="Secka A."/>
            <person name="Antonio M."/>
            <person name="Oren A."/>
            <person name="Chaudhuri R."/>
            <person name="La Ragione R.M."/>
            <person name="Hildebrand F."/>
            <person name="Pallen M.J."/>
        </authorList>
    </citation>
    <scope>NUCLEOTIDE SEQUENCE [LARGE SCALE GENOMIC DNA]</scope>
    <source>
        <strain evidence="3 4">Sa1BUA13</strain>
    </source>
</reference>
<evidence type="ECO:0000313" key="3">
    <source>
        <dbReference type="EMBL" id="MBD8014245.1"/>
    </source>
</evidence>
<dbReference type="InterPro" id="IPR051532">
    <property type="entry name" value="Ester_Hydrolysis_Enzymes"/>
</dbReference>
<feature type="domain" description="SGNH hydrolase-type esterase" evidence="2">
    <location>
        <begin position="37"/>
        <end position="234"/>
    </location>
</feature>
<dbReference type="Gene3D" id="3.40.50.1110">
    <property type="entry name" value="SGNH hydrolase"/>
    <property type="match status" value="1"/>
</dbReference>
<evidence type="ECO:0000259" key="2">
    <source>
        <dbReference type="Pfam" id="PF13472"/>
    </source>
</evidence>
<evidence type="ECO:0000256" key="1">
    <source>
        <dbReference type="SAM" id="SignalP"/>
    </source>
</evidence>
<dbReference type="InterPro" id="IPR036514">
    <property type="entry name" value="SGNH_hydro_sf"/>
</dbReference>
<dbReference type="EMBL" id="JACSPU010000001">
    <property type="protein sequence ID" value="MBD8014245.1"/>
    <property type="molecule type" value="Genomic_DNA"/>
</dbReference>
<keyword evidence="4" id="KW-1185">Reference proteome</keyword>
<keyword evidence="1" id="KW-0732">Signal</keyword>
<dbReference type="RefSeq" id="WP_191714426.1">
    <property type="nucleotide sequence ID" value="NZ_JACSPU010000001.1"/>
</dbReference>
<accession>A0ABR8WB31</accession>
<protein>
    <submittedName>
        <fullName evidence="3">SGNH/GDSL hydrolase family protein</fullName>
    </submittedName>
</protein>
<feature type="signal peptide" evidence="1">
    <location>
        <begin position="1"/>
        <end position="24"/>
    </location>
</feature>
<comment type="caution">
    <text evidence="3">The sequence shown here is derived from an EMBL/GenBank/DDBJ whole genome shotgun (WGS) entry which is preliminary data.</text>
</comment>
<name>A0ABR8WB31_9BACL</name>
<organism evidence="3 4">
    <name type="scientific">Planococcus wigleyi</name>
    <dbReference type="NCBI Taxonomy" id="2762216"/>
    <lineage>
        <taxon>Bacteria</taxon>
        <taxon>Bacillati</taxon>
        <taxon>Bacillota</taxon>
        <taxon>Bacilli</taxon>
        <taxon>Bacillales</taxon>
        <taxon>Caryophanaceae</taxon>
        <taxon>Planococcus</taxon>
    </lineage>
</organism>
<dbReference type="Pfam" id="PF13472">
    <property type="entry name" value="Lipase_GDSL_2"/>
    <property type="match status" value="1"/>
</dbReference>
<keyword evidence="3" id="KW-0378">Hydrolase</keyword>
<dbReference type="Proteomes" id="UP000658980">
    <property type="component" value="Unassembled WGS sequence"/>
</dbReference>
<dbReference type="GO" id="GO:0016787">
    <property type="term" value="F:hydrolase activity"/>
    <property type="evidence" value="ECO:0007669"/>
    <property type="project" value="UniProtKB-KW"/>
</dbReference>
<evidence type="ECO:0000313" key="4">
    <source>
        <dbReference type="Proteomes" id="UP000658980"/>
    </source>
</evidence>
<proteinExistence type="predicted"/>